<name>A0A0S2KCU0_9GAMM</name>
<sequence length="285" mass="31747">MTTIKTNPLGQATTYPETYDPALLYSVPRSMNRTSLGIIESALPFRGFDHWRAYELSWLRPNGMPVVATGDVLVSCDSTNIVESKSMKLYFNSLNQHTFASAEEARKCIQKDLATAAGGDVIVTIQLPGEGQTSTQRLQAIPENAVLLDRLNVSARIFKPDRRLLQLAGPVSEGAVSVTEVLASNLFRSNCPVTAQPDWGTVIISYTGDAIDHEGLLRYVISYRQHEGFHEHCAEQIYRDIMAVCAPEYLTVQINFLRRGGLEINPVRTSLPVMRMQPLPRLLRQ</sequence>
<dbReference type="GO" id="GO:0033739">
    <property type="term" value="F:preQ1 synthase activity"/>
    <property type="evidence" value="ECO:0007669"/>
    <property type="project" value="InterPro"/>
</dbReference>
<feature type="domain" description="NADPH-dependent 7-cyano-7-deazaguanine reductase N-terminal" evidence="5">
    <location>
        <begin position="15"/>
        <end position="125"/>
    </location>
</feature>
<dbReference type="Pfam" id="PF14819">
    <property type="entry name" value="QueF_N"/>
    <property type="match status" value="1"/>
</dbReference>
<evidence type="ECO:0000256" key="2">
    <source>
        <dbReference type="ARBA" id="ARBA00022785"/>
    </source>
</evidence>
<dbReference type="AlphaFoldDB" id="A0A0S2KCU0"/>
<dbReference type="PIRSF" id="PIRSF004750">
    <property type="entry name" value="Nitrile_oxidored_YqcD_prd"/>
    <property type="match status" value="1"/>
</dbReference>
<dbReference type="Pfam" id="PF14489">
    <property type="entry name" value="QueF"/>
    <property type="match status" value="1"/>
</dbReference>
<evidence type="ECO:0000313" key="7">
    <source>
        <dbReference type="Proteomes" id="UP000065641"/>
    </source>
</evidence>
<keyword evidence="3" id="KW-0521">NADP</keyword>
<evidence type="ECO:0000259" key="5">
    <source>
        <dbReference type="Pfam" id="PF14819"/>
    </source>
</evidence>
<keyword evidence="1" id="KW-0963">Cytoplasm</keyword>
<organism evidence="6 7">
    <name type="scientific">Pseudohongiella spirulinae</name>
    <dbReference type="NCBI Taxonomy" id="1249552"/>
    <lineage>
        <taxon>Bacteria</taxon>
        <taxon>Pseudomonadati</taxon>
        <taxon>Pseudomonadota</taxon>
        <taxon>Gammaproteobacteria</taxon>
        <taxon>Pseudomonadales</taxon>
        <taxon>Pseudohongiellaceae</taxon>
        <taxon>Pseudohongiella</taxon>
    </lineage>
</organism>
<keyword evidence="4" id="KW-0560">Oxidoreductase</keyword>
<dbReference type="NCBIfam" id="TIGR03138">
    <property type="entry name" value="QueF"/>
    <property type="match status" value="1"/>
</dbReference>
<evidence type="ECO:0000313" key="6">
    <source>
        <dbReference type="EMBL" id="ALO46125.1"/>
    </source>
</evidence>
<dbReference type="InterPro" id="IPR050084">
    <property type="entry name" value="NADPH_dep_7-cyano-7-deazaG_red"/>
</dbReference>
<dbReference type="PANTHER" id="PTHR34354:SF1">
    <property type="entry name" value="NADPH-DEPENDENT 7-CYANO-7-DEAZAGUANINE REDUCTASE"/>
    <property type="match status" value="1"/>
</dbReference>
<evidence type="ECO:0000256" key="4">
    <source>
        <dbReference type="ARBA" id="ARBA00023002"/>
    </source>
</evidence>
<dbReference type="InterPro" id="IPR016428">
    <property type="entry name" value="QueF_type2"/>
</dbReference>
<dbReference type="RefSeq" id="WP_058021594.1">
    <property type="nucleotide sequence ID" value="NZ_CP013189.1"/>
</dbReference>
<dbReference type="KEGG" id="pspi:PS2015_1468"/>
<keyword evidence="7" id="KW-1185">Reference proteome</keyword>
<dbReference type="STRING" id="1249552.PS2015_1468"/>
<dbReference type="EMBL" id="CP013189">
    <property type="protein sequence ID" value="ALO46125.1"/>
    <property type="molecule type" value="Genomic_DNA"/>
</dbReference>
<dbReference type="GO" id="GO:0008616">
    <property type="term" value="P:tRNA queuosine(34) biosynthetic process"/>
    <property type="evidence" value="ECO:0007669"/>
    <property type="project" value="UniProtKB-KW"/>
</dbReference>
<dbReference type="PANTHER" id="PTHR34354">
    <property type="entry name" value="NADPH-DEPENDENT 7-CYANO-7-DEAZAGUANINE REDUCTASE"/>
    <property type="match status" value="1"/>
</dbReference>
<protein>
    <submittedName>
        <fullName evidence="6">7-cyano-7-deazaguanine reductase</fullName>
    </submittedName>
</protein>
<gene>
    <name evidence="6" type="ORF">PS2015_1468</name>
</gene>
<dbReference type="SUPFAM" id="SSF55620">
    <property type="entry name" value="Tetrahydrobiopterin biosynthesis enzymes-like"/>
    <property type="match status" value="1"/>
</dbReference>
<proteinExistence type="predicted"/>
<dbReference type="OrthoDB" id="9789995at2"/>
<dbReference type="InterPro" id="IPR029500">
    <property type="entry name" value="QueF"/>
</dbReference>
<dbReference type="Gene3D" id="3.30.1130.10">
    <property type="match status" value="2"/>
</dbReference>
<dbReference type="InterPro" id="IPR043133">
    <property type="entry name" value="GTP-CH-I_C/QueF"/>
</dbReference>
<dbReference type="Proteomes" id="UP000065641">
    <property type="component" value="Chromosome"/>
</dbReference>
<dbReference type="GO" id="GO:0005737">
    <property type="term" value="C:cytoplasm"/>
    <property type="evidence" value="ECO:0007669"/>
    <property type="project" value="InterPro"/>
</dbReference>
<evidence type="ECO:0000256" key="3">
    <source>
        <dbReference type="ARBA" id="ARBA00022857"/>
    </source>
</evidence>
<evidence type="ECO:0000256" key="1">
    <source>
        <dbReference type="ARBA" id="ARBA00022490"/>
    </source>
</evidence>
<keyword evidence="2" id="KW-0671">Queuosine biosynthesis</keyword>
<accession>A0A0S2KCU0</accession>
<dbReference type="InterPro" id="IPR029139">
    <property type="entry name" value="QueF_N"/>
</dbReference>
<reference evidence="6 7" key="1">
    <citation type="submission" date="2015-11" db="EMBL/GenBank/DDBJ databases">
        <authorList>
            <person name="Zhang Y."/>
            <person name="Guo Z."/>
        </authorList>
    </citation>
    <scope>NUCLEOTIDE SEQUENCE [LARGE SCALE GENOMIC DNA]</scope>
    <source>
        <strain evidence="6 7">KCTC 32221</strain>
    </source>
</reference>